<feature type="region of interest" description="Disordered" evidence="1">
    <location>
        <begin position="137"/>
        <end position="178"/>
    </location>
</feature>
<dbReference type="RefSeq" id="WP_310548554.1">
    <property type="nucleotide sequence ID" value="NZ_JAVKGR010000008.1"/>
</dbReference>
<dbReference type="EMBL" id="JAVKGR010000008">
    <property type="protein sequence ID" value="MDR8019569.1"/>
    <property type="molecule type" value="Genomic_DNA"/>
</dbReference>
<dbReference type="InterPro" id="IPR025327">
    <property type="entry name" value="DUF4233"/>
</dbReference>
<name>A0ABU2DST7_9MICC</name>
<comment type="caution">
    <text evidence="3">The sequence shown here is derived from an EMBL/GenBank/DDBJ whole genome shotgun (WGS) entry which is preliminary data.</text>
</comment>
<proteinExistence type="predicted"/>
<evidence type="ECO:0000256" key="1">
    <source>
        <dbReference type="SAM" id="MobiDB-lite"/>
    </source>
</evidence>
<accession>A0ABU2DST7</accession>
<evidence type="ECO:0000313" key="3">
    <source>
        <dbReference type="EMBL" id="MDR8019569.1"/>
    </source>
</evidence>
<feature type="compositionally biased region" description="Acidic residues" evidence="1">
    <location>
        <begin position="151"/>
        <end position="164"/>
    </location>
</feature>
<reference evidence="3 4" key="1">
    <citation type="submission" date="2023-09" db="EMBL/GenBank/DDBJ databases">
        <title>Description of three actinobacteria isolated from air of manufacturing shop in a pharmaceutical factory.</title>
        <authorList>
            <person name="Zhang D.-F."/>
        </authorList>
    </citation>
    <scope>NUCLEOTIDE SEQUENCE [LARGE SCALE GENOMIC DNA]</scope>
    <source>
        <strain evidence="3 4">LY-0111</strain>
    </source>
</reference>
<evidence type="ECO:0000313" key="4">
    <source>
        <dbReference type="Proteomes" id="UP001251870"/>
    </source>
</evidence>
<keyword evidence="4" id="KW-1185">Reference proteome</keyword>
<evidence type="ECO:0000256" key="2">
    <source>
        <dbReference type="SAM" id="Phobius"/>
    </source>
</evidence>
<protein>
    <submittedName>
        <fullName evidence="3">DUF4233 domain-containing protein</fullName>
    </submittedName>
</protein>
<organism evidence="3 4">
    <name type="scientific">Nesterenkonia aerolata</name>
    <dbReference type="NCBI Taxonomy" id="3074079"/>
    <lineage>
        <taxon>Bacteria</taxon>
        <taxon>Bacillati</taxon>
        <taxon>Actinomycetota</taxon>
        <taxon>Actinomycetes</taxon>
        <taxon>Micrococcales</taxon>
        <taxon>Micrococcaceae</taxon>
        <taxon>Nesterenkonia</taxon>
    </lineage>
</organism>
<feature type="transmembrane region" description="Helical" evidence="2">
    <location>
        <begin position="54"/>
        <end position="76"/>
    </location>
</feature>
<keyword evidence="2" id="KW-0812">Transmembrane</keyword>
<keyword evidence="2" id="KW-1133">Transmembrane helix</keyword>
<keyword evidence="2" id="KW-0472">Membrane</keyword>
<dbReference type="Pfam" id="PF14017">
    <property type="entry name" value="DUF4233"/>
    <property type="match status" value="1"/>
</dbReference>
<feature type="transmembrane region" description="Helical" evidence="2">
    <location>
        <begin position="83"/>
        <end position="116"/>
    </location>
</feature>
<dbReference type="Proteomes" id="UP001251870">
    <property type="component" value="Unassembled WGS sequence"/>
</dbReference>
<sequence>MARQTRAQQQWRPGQTRPPRSVKVLFASTVLSLEALMMFFYGLMAWGLHQHEWFAWWLFGGSLVVSALLVVTCALLRAQWGWILGWVLQFVIIAGGFFEPLMFGIGVIFLGCWWFAVVKGRQLDVEKHARYVEEQRLAAEQAERPAAGSDTTDDTADETADETAENGTDSVDPEERTS</sequence>
<feature type="transmembrane region" description="Helical" evidence="2">
    <location>
        <begin position="21"/>
        <end position="48"/>
    </location>
</feature>
<gene>
    <name evidence="3" type="ORF">RIL96_08335</name>
</gene>